<evidence type="ECO:0000313" key="4">
    <source>
        <dbReference type="Proteomes" id="UP000662939"/>
    </source>
</evidence>
<evidence type="ECO:0000313" key="3">
    <source>
        <dbReference type="EMBL" id="QSB05629.1"/>
    </source>
</evidence>
<accession>A0A895XQI2</accession>
<dbReference type="AlphaFoldDB" id="A0A895XQI2"/>
<dbReference type="RefSeq" id="WP_213171641.1">
    <property type="nucleotide sequence ID" value="NZ_CP070496.1"/>
</dbReference>
<dbReference type="EMBL" id="CP070496">
    <property type="protein sequence ID" value="QSB05629.1"/>
    <property type="molecule type" value="Genomic_DNA"/>
</dbReference>
<dbReference type="Gene3D" id="3.30.530.20">
    <property type="match status" value="1"/>
</dbReference>
<keyword evidence="4" id="KW-1185">Reference proteome</keyword>
<reference evidence="3" key="1">
    <citation type="submission" date="2021-02" db="EMBL/GenBank/DDBJ databases">
        <title>Natronoglycomyces albus gen. nov., sp. nov, a haloalkaliphilic actinobacterium from a soda solonchak soil.</title>
        <authorList>
            <person name="Sorokin D.Y."/>
            <person name="Khijniak T.V."/>
            <person name="Zakharycheva A.P."/>
            <person name="Boueva O.V."/>
            <person name="Ariskina E.V."/>
            <person name="Hahnke R.L."/>
            <person name="Bunk B."/>
            <person name="Sproer C."/>
            <person name="Schumann P."/>
            <person name="Evtushenko L.I."/>
            <person name="Kublanov I.V."/>
        </authorList>
    </citation>
    <scope>NUCLEOTIDE SEQUENCE</scope>
    <source>
        <strain evidence="3">DSM 106290</strain>
    </source>
</reference>
<evidence type="ECO:0000256" key="1">
    <source>
        <dbReference type="ARBA" id="ARBA00006817"/>
    </source>
</evidence>
<dbReference type="InterPro" id="IPR023393">
    <property type="entry name" value="START-like_dom_sf"/>
</dbReference>
<dbReference type="Pfam" id="PF08327">
    <property type="entry name" value="AHSA1"/>
    <property type="match status" value="1"/>
</dbReference>
<organism evidence="3 4">
    <name type="scientific">Natronoglycomyces albus</name>
    <dbReference type="NCBI Taxonomy" id="2811108"/>
    <lineage>
        <taxon>Bacteria</taxon>
        <taxon>Bacillati</taxon>
        <taxon>Actinomycetota</taxon>
        <taxon>Actinomycetes</taxon>
        <taxon>Glycomycetales</taxon>
        <taxon>Glycomycetaceae</taxon>
        <taxon>Natronoglycomyces</taxon>
    </lineage>
</organism>
<feature type="domain" description="Activator of Hsp90 ATPase homologue 1/2-like C-terminal" evidence="2">
    <location>
        <begin position="13"/>
        <end position="141"/>
    </location>
</feature>
<sequence length="152" mass="16865">MEPKFSIAGRIDRPVEEVYEAVANPDQLSKYFTTGGAKGRVETGAVVHWDFADFPGEFPVDIVEAKPHERIVLRWDSDEDKDGDVAVKTTVTFGFESLADGRTLVTISEEGWRADESGLQASFGNCQGWTQMLCSMKAWLEHGITLRAGFYA</sequence>
<proteinExistence type="inferred from homology"/>
<dbReference type="Proteomes" id="UP000662939">
    <property type="component" value="Chromosome"/>
</dbReference>
<dbReference type="SUPFAM" id="SSF55961">
    <property type="entry name" value="Bet v1-like"/>
    <property type="match status" value="1"/>
</dbReference>
<evidence type="ECO:0000259" key="2">
    <source>
        <dbReference type="Pfam" id="PF08327"/>
    </source>
</evidence>
<comment type="similarity">
    <text evidence="1">Belongs to the AHA1 family.</text>
</comment>
<protein>
    <submittedName>
        <fullName evidence="3">SRPBCC domain-containing protein</fullName>
    </submittedName>
</protein>
<name>A0A895XQI2_9ACTN</name>
<dbReference type="KEGG" id="nav:JQS30_01485"/>
<gene>
    <name evidence="3" type="ORF">JQS30_01485</name>
</gene>
<dbReference type="InterPro" id="IPR013538">
    <property type="entry name" value="ASHA1/2-like_C"/>
</dbReference>